<dbReference type="CDD" id="cd00082">
    <property type="entry name" value="HisKA"/>
    <property type="match status" value="1"/>
</dbReference>
<evidence type="ECO:0000256" key="9">
    <source>
        <dbReference type="ARBA" id="ARBA00022989"/>
    </source>
</evidence>
<organism evidence="15 16">
    <name type="scientific">Mycobacterium cookii</name>
    <dbReference type="NCBI Taxonomy" id="1775"/>
    <lineage>
        <taxon>Bacteria</taxon>
        <taxon>Bacillati</taxon>
        <taxon>Actinomycetota</taxon>
        <taxon>Actinomycetes</taxon>
        <taxon>Mycobacteriales</taxon>
        <taxon>Mycobacteriaceae</taxon>
        <taxon>Mycobacterium</taxon>
    </lineage>
</organism>
<comment type="catalytic activity">
    <reaction evidence="1">
        <text>ATP + protein L-histidine = ADP + protein N-phospho-L-histidine.</text>
        <dbReference type="EC" id="2.7.13.3"/>
    </reaction>
</comment>
<dbReference type="SMART" id="SM00388">
    <property type="entry name" value="HisKA"/>
    <property type="match status" value="1"/>
</dbReference>
<evidence type="ECO:0000256" key="4">
    <source>
        <dbReference type="ARBA" id="ARBA00012438"/>
    </source>
</evidence>
<dbReference type="PANTHER" id="PTHR45436">
    <property type="entry name" value="SENSOR HISTIDINE KINASE YKOH"/>
    <property type="match status" value="1"/>
</dbReference>
<comment type="cofactor">
    <cofactor evidence="2">
        <name>a divalent metal cation</name>
        <dbReference type="ChEBI" id="CHEBI:60240"/>
    </cofactor>
</comment>
<dbReference type="InterPro" id="IPR005467">
    <property type="entry name" value="His_kinase_dom"/>
</dbReference>
<keyword evidence="10" id="KW-0902">Two-component regulatory system</keyword>
<accession>A0A7I7KZJ8</accession>
<feature type="transmembrane region" description="Helical" evidence="12">
    <location>
        <begin position="172"/>
        <end position="197"/>
    </location>
</feature>
<evidence type="ECO:0000256" key="7">
    <source>
        <dbReference type="ARBA" id="ARBA00022692"/>
    </source>
</evidence>
<comment type="subcellular location">
    <subcellularLocation>
        <location evidence="3">Cell membrane</location>
    </subcellularLocation>
</comment>
<dbReference type="EMBL" id="AP022569">
    <property type="protein sequence ID" value="BBX46928.1"/>
    <property type="molecule type" value="Genomic_DNA"/>
</dbReference>
<name>A0A7I7KZJ8_9MYCO</name>
<evidence type="ECO:0000259" key="13">
    <source>
        <dbReference type="PROSITE" id="PS50109"/>
    </source>
</evidence>
<dbReference type="Pfam" id="PF02518">
    <property type="entry name" value="HATPase_c"/>
    <property type="match status" value="1"/>
</dbReference>
<evidence type="ECO:0000256" key="5">
    <source>
        <dbReference type="ARBA" id="ARBA00022553"/>
    </source>
</evidence>
<dbReference type="KEGG" id="mcoo:MCOO_29430"/>
<dbReference type="AlphaFoldDB" id="A0A7I7KZJ8"/>
<keyword evidence="8 15" id="KW-0418">Kinase</keyword>
<evidence type="ECO:0000259" key="14">
    <source>
        <dbReference type="PROSITE" id="PS50885"/>
    </source>
</evidence>
<dbReference type="Pfam" id="PF00672">
    <property type="entry name" value="HAMP"/>
    <property type="match status" value="1"/>
</dbReference>
<evidence type="ECO:0000256" key="2">
    <source>
        <dbReference type="ARBA" id="ARBA00001968"/>
    </source>
</evidence>
<dbReference type="Gene3D" id="1.10.287.130">
    <property type="match status" value="1"/>
</dbReference>
<dbReference type="InterPro" id="IPR036097">
    <property type="entry name" value="HisK_dim/P_sf"/>
</dbReference>
<dbReference type="Pfam" id="PF00512">
    <property type="entry name" value="HisKA"/>
    <property type="match status" value="1"/>
</dbReference>
<dbReference type="SUPFAM" id="SSF47384">
    <property type="entry name" value="Homodimeric domain of signal transducing histidine kinase"/>
    <property type="match status" value="1"/>
</dbReference>
<dbReference type="PRINTS" id="PR00344">
    <property type="entry name" value="BCTRLSENSOR"/>
</dbReference>
<evidence type="ECO:0000256" key="11">
    <source>
        <dbReference type="ARBA" id="ARBA00023136"/>
    </source>
</evidence>
<evidence type="ECO:0000256" key="6">
    <source>
        <dbReference type="ARBA" id="ARBA00022679"/>
    </source>
</evidence>
<dbReference type="InterPro" id="IPR036890">
    <property type="entry name" value="HATPase_C_sf"/>
</dbReference>
<dbReference type="EC" id="2.7.13.3" evidence="4"/>
<dbReference type="Proteomes" id="UP000465866">
    <property type="component" value="Chromosome"/>
</dbReference>
<evidence type="ECO:0000256" key="12">
    <source>
        <dbReference type="SAM" id="Phobius"/>
    </source>
</evidence>
<dbReference type="GO" id="GO:0005509">
    <property type="term" value="F:calcium ion binding"/>
    <property type="evidence" value="ECO:0007669"/>
    <property type="project" value="UniProtKB-ARBA"/>
</dbReference>
<keyword evidence="5" id="KW-0597">Phosphoprotein</keyword>
<dbReference type="PROSITE" id="PS50109">
    <property type="entry name" value="HIS_KIN"/>
    <property type="match status" value="1"/>
</dbReference>
<sequence>MGRTWSLRLRLLVGQVIVLAIVCVGIGAVTELALYRYLVGQLDVNVHDASQRSVRIFSEPPTAHWHHSRTFPRPGPGPVFLDAPAQPVGMVGAVRGQDRGTEAGYLTTAGGRAALSDAAKAELAAVPVDRRPVTRDLDGLGRYRLVAAPARRGSGDVVITGLPMSTVDATMIRVLMIFAVVTAIALAAATTAGIVIIRRALAPLRRVAQTASEVVDLPLDRGEVALPVRVLESDANPRTEVGQLGSALNRMLDHIAAALSTRQASETRVRQFVADASHELRTPLAAIRGYTELAQRMGDDTEAVEHAMYRVRSETERMTHLVEDLLLLARLDSGRPLEREAVDLSRVAVDAVSDAHVAGPDHQWELDLPEEPVMVYGDAARLHQVVTNLLANARVHTGAGTVVTTRLESDGTHAALSVVDNGPGIPAQLQSEVFERFARGDTSRSRKGGSTGLGLAIVSAVVKAHDGTITLDSTPGHTDFTVRLPLAVDG</sequence>
<dbReference type="InterPro" id="IPR003594">
    <property type="entry name" value="HATPase_dom"/>
</dbReference>
<feature type="domain" description="HAMP" evidence="14">
    <location>
        <begin position="198"/>
        <end position="260"/>
    </location>
</feature>
<dbReference type="SUPFAM" id="SSF55874">
    <property type="entry name" value="ATPase domain of HSP90 chaperone/DNA topoisomerase II/histidine kinase"/>
    <property type="match status" value="1"/>
</dbReference>
<proteinExistence type="predicted"/>
<dbReference type="RefSeq" id="WP_163777033.1">
    <property type="nucleotide sequence ID" value="NZ_AP022569.1"/>
</dbReference>
<dbReference type="InterPro" id="IPR003661">
    <property type="entry name" value="HisK_dim/P_dom"/>
</dbReference>
<evidence type="ECO:0000256" key="10">
    <source>
        <dbReference type="ARBA" id="ARBA00023012"/>
    </source>
</evidence>
<feature type="domain" description="Histidine kinase" evidence="13">
    <location>
        <begin position="275"/>
        <end position="488"/>
    </location>
</feature>
<keyword evidence="6" id="KW-0808">Transferase</keyword>
<dbReference type="FunFam" id="1.10.287.130:FF:000001">
    <property type="entry name" value="Two-component sensor histidine kinase"/>
    <property type="match status" value="1"/>
</dbReference>
<evidence type="ECO:0000256" key="3">
    <source>
        <dbReference type="ARBA" id="ARBA00004236"/>
    </source>
</evidence>
<dbReference type="PROSITE" id="PS50885">
    <property type="entry name" value="HAMP"/>
    <property type="match status" value="1"/>
</dbReference>
<evidence type="ECO:0000256" key="1">
    <source>
        <dbReference type="ARBA" id="ARBA00000085"/>
    </source>
</evidence>
<dbReference type="CDD" id="cd00075">
    <property type="entry name" value="HATPase"/>
    <property type="match status" value="1"/>
</dbReference>
<dbReference type="SMART" id="SM00304">
    <property type="entry name" value="HAMP"/>
    <property type="match status" value="1"/>
</dbReference>
<reference evidence="15 16" key="1">
    <citation type="journal article" date="2019" name="Emerg. Microbes Infect.">
        <title>Comprehensive subspecies identification of 175 nontuberculous mycobacteria species based on 7547 genomic profiles.</title>
        <authorList>
            <person name="Matsumoto Y."/>
            <person name="Kinjo T."/>
            <person name="Motooka D."/>
            <person name="Nabeya D."/>
            <person name="Jung N."/>
            <person name="Uechi K."/>
            <person name="Horii T."/>
            <person name="Iida T."/>
            <person name="Fujita J."/>
            <person name="Nakamura S."/>
        </authorList>
    </citation>
    <scope>NUCLEOTIDE SEQUENCE [LARGE SCALE GENOMIC DNA]</scope>
    <source>
        <strain evidence="15 16">JCM 12404</strain>
    </source>
</reference>
<evidence type="ECO:0000313" key="15">
    <source>
        <dbReference type="EMBL" id="BBX46928.1"/>
    </source>
</evidence>
<dbReference type="Gene3D" id="6.10.340.10">
    <property type="match status" value="1"/>
</dbReference>
<keyword evidence="9 12" id="KW-1133">Transmembrane helix</keyword>
<keyword evidence="11 12" id="KW-0472">Membrane</keyword>
<dbReference type="PANTHER" id="PTHR45436:SF5">
    <property type="entry name" value="SENSOR HISTIDINE KINASE TRCS"/>
    <property type="match status" value="1"/>
</dbReference>
<dbReference type="FunFam" id="3.30.565.10:FF:000006">
    <property type="entry name" value="Sensor histidine kinase WalK"/>
    <property type="match status" value="1"/>
</dbReference>
<gene>
    <name evidence="15" type="primary">tcrY</name>
    <name evidence="15" type="ORF">MCOO_29430</name>
</gene>
<dbReference type="CDD" id="cd06225">
    <property type="entry name" value="HAMP"/>
    <property type="match status" value="1"/>
</dbReference>
<evidence type="ECO:0000313" key="16">
    <source>
        <dbReference type="Proteomes" id="UP000465866"/>
    </source>
</evidence>
<dbReference type="InterPro" id="IPR004358">
    <property type="entry name" value="Sig_transdc_His_kin-like_C"/>
</dbReference>
<evidence type="ECO:0000256" key="8">
    <source>
        <dbReference type="ARBA" id="ARBA00022777"/>
    </source>
</evidence>
<dbReference type="InterPro" id="IPR003660">
    <property type="entry name" value="HAMP_dom"/>
</dbReference>
<feature type="transmembrane region" description="Helical" evidence="12">
    <location>
        <begin position="12"/>
        <end position="35"/>
    </location>
</feature>
<dbReference type="SMART" id="SM00387">
    <property type="entry name" value="HATPase_c"/>
    <property type="match status" value="1"/>
</dbReference>
<dbReference type="InterPro" id="IPR050428">
    <property type="entry name" value="TCS_sensor_his_kinase"/>
</dbReference>
<keyword evidence="7 12" id="KW-0812">Transmembrane</keyword>
<dbReference type="GO" id="GO:0000155">
    <property type="term" value="F:phosphorelay sensor kinase activity"/>
    <property type="evidence" value="ECO:0007669"/>
    <property type="project" value="InterPro"/>
</dbReference>
<protein>
    <recommendedName>
        <fullName evidence="4">histidine kinase</fullName>
        <ecNumber evidence="4">2.7.13.3</ecNumber>
    </recommendedName>
</protein>
<dbReference type="GO" id="GO:0005886">
    <property type="term" value="C:plasma membrane"/>
    <property type="evidence" value="ECO:0007669"/>
    <property type="project" value="UniProtKB-SubCell"/>
</dbReference>
<keyword evidence="16" id="KW-1185">Reference proteome</keyword>
<dbReference type="Gene3D" id="3.30.565.10">
    <property type="entry name" value="Histidine kinase-like ATPase, C-terminal domain"/>
    <property type="match status" value="1"/>
</dbReference>